<feature type="region of interest" description="Disordered" evidence="1">
    <location>
        <begin position="1"/>
        <end position="20"/>
    </location>
</feature>
<evidence type="ECO:0000256" key="2">
    <source>
        <dbReference type="SAM" id="Phobius"/>
    </source>
</evidence>
<protein>
    <submittedName>
        <fullName evidence="3">Membrane protein</fullName>
    </submittedName>
</protein>
<reference evidence="3 4" key="1">
    <citation type="submission" date="2017-06" db="EMBL/GenBank/DDBJ databases">
        <title>Streptomyces albireticuli Genome sequencing and assembly.</title>
        <authorList>
            <person name="Wang Y."/>
            <person name="Du B."/>
            <person name="Ding Y."/>
            <person name="Liu H."/>
            <person name="Hou Q."/>
            <person name="Liu K."/>
            <person name="Yao L."/>
            <person name="Wang C."/>
        </authorList>
    </citation>
    <scope>NUCLEOTIDE SEQUENCE [LARGE SCALE GENOMIC DNA]</scope>
    <source>
        <strain evidence="3 4">MDJK11</strain>
    </source>
</reference>
<dbReference type="AlphaFoldDB" id="A0A1Z2KZN3"/>
<dbReference type="EMBL" id="CP021744">
    <property type="protein sequence ID" value="ARZ67519.1"/>
    <property type="molecule type" value="Genomic_DNA"/>
</dbReference>
<keyword evidence="2" id="KW-0812">Transmembrane</keyword>
<dbReference type="OrthoDB" id="4330234at2"/>
<proteinExistence type="predicted"/>
<keyword evidence="2" id="KW-0472">Membrane</keyword>
<feature type="transmembrane region" description="Helical" evidence="2">
    <location>
        <begin position="41"/>
        <end position="65"/>
    </location>
</feature>
<evidence type="ECO:0000313" key="3">
    <source>
        <dbReference type="EMBL" id="ARZ67519.1"/>
    </source>
</evidence>
<dbReference type="RefSeq" id="WP_087925964.1">
    <property type="nucleotide sequence ID" value="NZ_CP021744.1"/>
</dbReference>
<sequence>MPLPFLTADRDDTAPAGPAPEAYLPYEDRSRRRRPYRVGPWRVGGAALVLLLASYVLFSALIIAIAGSLPGAGICAAVAALLIAAAVRLVQVGLWLSPEGLRQVRLLSSTVLPWADVAGVRTVQQPVRWLGLPRTVQGQALVVTRGQGEPVVTVVTDHGADFLGRPERFAVAVAAVERRVAEFRAV</sequence>
<evidence type="ECO:0000313" key="4">
    <source>
        <dbReference type="Proteomes" id="UP000195755"/>
    </source>
</evidence>
<dbReference type="KEGG" id="salj:SMD11_1862"/>
<evidence type="ECO:0000256" key="1">
    <source>
        <dbReference type="SAM" id="MobiDB-lite"/>
    </source>
</evidence>
<dbReference type="Proteomes" id="UP000195755">
    <property type="component" value="Chromosome"/>
</dbReference>
<feature type="transmembrane region" description="Helical" evidence="2">
    <location>
        <begin position="71"/>
        <end position="96"/>
    </location>
</feature>
<gene>
    <name evidence="3" type="ORF">SMD11_1862</name>
</gene>
<name>A0A1Z2KZN3_9ACTN</name>
<keyword evidence="2" id="KW-1133">Transmembrane helix</keyword>
<organism evidence="3 4">
    <name type="scientific">Streptomyces albireticuli</name>
    <dbReference type="NCBI Taxonomy" id="1940"/>
    <lineage>
        <taxon>Bacteria</taxon>
        <taxon>Bacillati</taxon>
        <taxon>Actinomycetota</taxon>
        <taxon>Actinomycetes</taxon>
        <taxon>Kitasatosporales</taxon>
        <taxon>Streptomycetaceae</taxon>
        <taxon>Streptomyces</taxon>
    </lineage>
</organism>
<accession>A0A1Z2KZN3</accession>